<sequence>MNGTKWRLELMRNWNYYIKKTTAIMIALGMVVMTGCADKGQGADADASGQAETVVQANSQGQDNRQSQDVSSAPDQTETEARTESDKTEKAVEEKSEAKQAETEAAEQNTEKETDSETETEAAKAPVEVKPVYRVTPETEADTEAPARTEAVTVAAPVQTEAQTEAAFVSAGKLTAPFGIAFLGDSITVGYKSGYSYADVVCEDLGCVQFNYGISGNTLASNGGEGFVERYKSINPDCRVIVVYGGSNDYYNNVALGSPDSTRKDEFYGGLKKLCSGLKESYPDANIVFLTPLPGEFGGMHNSSNNETGSSMWDYVDAMQKVCAKYDIPVIDLYHNFNINADNYDSYTSDGLHPNEEGHSLIAKAVEKYIKSLM</sequence>
<reference evidence="3 4" key="2">
    <citation type="submission" date="2008-11" db="EMBL/GenBank/DDBJ databases">
        <authorList>
            <person name="Fulton L."/>
            <person name="Clifton S."/>
            <person name="Fulton B."/>
            <person name="Xu J."/>
            <person name="Minx P."/>
            <person name="Pepin K.H."/>
            <person name="Johnson M."/>
            <person name="Bhonagiri V."/>
            <person name="Nash W.E."/>
            <person name="Mardis E.R."/>
            <person name="Wilson R.K."/>
        </authorList>
    </citation>
    <scope>NUCLEOTIDE SEQUENCE [LARGE SCALE GENOMIC DNA]</scope>
    <source>
        <strain evidence="3 4">ATCC 43243</strain>
    </source>
</reference>
<protein>
    <recommendedName>
        <fullName evidence="2">SGNH hydrolase-type esterase domain-containing protein</fullName>
    </recommendedName>
</protein>
<evidence type="ECO:0000313" key="4">
    <source>
        <dbReference type="Proteomes" id="UP000003136"/>
    </source>
</evidence>
<dbReference type="Proteomes" id="UP000003136">
    <property type="component" value="Unassembled WGS sequence"/>
</dbReference>
<organism evidence="3 4">
    <name type="scientific">[Bacteroides] pectinophilus ATCC 43243</name>
    <dbReference type="NCBI Taxonomy" id="483218"/>
    <lineage>
        <taxon>Bacteria</taxon>
        <taxon>Bacillati</taxon>
        <taxon>Bacillota</taxon>
        <taxon>Clostridia</taxon>
        <taxon>Eubacteriales</taxon>
    </lineage>
</organism>
<feature type="region of interest" description="Disordered" evidence="1">
    <location>
        <begin position="39"/>
        <end position="127"/>
    </location>
</feature>
<dbReference type="Gene3D" id="3.40.50.1110">
    <property type="entry name" value="SGNH hydrolase"/>
    <property type="match status" value="1"/>
</dbReference>
<evidence type="ECO:0000313" key="3">
    <source>
        <dbReference type="EMBL" id="EEC55924.1"/>
    </source>
</evidence>
<reference evidence="3 4" key="1">
    <citation type="submission" date="2008-11" db="EMBL/GenBank/DDBJ databases">
        <title>Draft genome sequence of Bacteroides pectinophilus (ATCC 43243).</title>
        <authorList>
            <person name="Sudarsanam P."/>
            <person name="Ley R."/>
            <person name="Guruge J."/>
            <person name="Turnbaugh P.J."/>
            <person name="Mahowald M."/>
            <person name="Liep D."/>
            <person name="Gordon J."/>
        </authorList>
    </citation>
    <scope>NUCLEOTIDE SEQUENCE [LARGE SCALE GENOMIC DNA]</scope>
    <source>
        <strain evidence="3 4">ATCC 43243</strain>
    </source>
</reference>
<dbReference type="InterPro" id="IPR013830">
    <property type="entry name" value="SGNH_hydro"/>
</dbReference>
<dbReference type="EMBL" id="ABVQ01000037">
    <property type="protein sequence ID" value="EEC55924.1"/>
    <property type="molecule type" value="Genomic_DNA"/>
</dbReference>
<feature type="domain" description="SGNH hydrolase-type esterase" evidence="2">
    <location>
        <begin position="182"/>
        <end position="360"/>
    </location>
</feature>
<dbReference type="CDD" id="cd00229">
    <property type="entry name" value="SGNH_hydrolase"/>
    <property type="match status" value="1"/>
</dbReference>
<dbReference type="GO" id="GO:0004622">
    <property type="term" value="F:phosphatidylcholine lysophospholipase activity"/>
    <property type="evidence" value="ECO:0007669"/>
    <property type="project" value="TreeGrafter"/>
</dbReference>
<evidence type="ECO:0000256" key="1">
    <source>
        <dbReference type="SAM" id="MobiDB-lite"/>
    </source>
</evidence>
<dbReference type="InterPro" id="IPR036514">
    <property type="entry name" value="SGNH_hydro_sf"/>
</dbReference>
<dbReference type="InterPro" id="IPR051532">
    <property type="entry name" value="Ester_Hydrolysis_Enzymes"/>
</dbReference>
<evidence type="ECO:0000259" key="2">
    <source>
        <dbReference type="Pfam" id="PF13472"/>
    </source>
</evidence>
<proteinExistence type="predicted"/>
<comment type="caution">
    <text evidence="3">The sequence shown here is derived from an EMBL/GenBank/DDBJ whole genome shotgun (WGS) entry which is preliminary data.</text>
</comment>
<dbReference type="Pfam" id="PF13472">
    <property type="entry name" value="Lipase_GDSL_2"/>
    <property type="match status" value="1"/>
</dbReference>
<feature type="compositionally biased region" description="Basic and acidic residues" evidence="1">
    <location>
        <begin position="79"/>
        <end position="102"/>
    </location>
</feature>
<accession>B7AUN3</accession>
<dbReference type="HOGENOM" id="CLU_738998_0_0_9"/>
<dbReference type="STRING" id="483218.BACPEC_02431"/>
<feature type="compositionally biased region" description="Polar residues" evidence="1">
    <location>
        <begin position="53"/>
        <end position="76"/>
    </location>
</feature>
<gene>
    <name evidence="3" type="ORF">BACPEC_02431</name>
</gene>
<feature type="compositionally biased region" description="Low complexity" evidence="1">
    <location>
        <begin position="39"/>
        <end position="51"/>
    </location>
</feature>
<name>B7AUN3_9FIRM</name>
<dbReference type="SUPFAM" id="SSF52266">
    <property type="entry name" value="SGNH hydrolase"/>
    <property type="match status" value="1"/>
</dbReference>
<dbReference type="eggNOG" id="COG2755">
    <property type="taxonomic scope" value="Bacteria"/>
</dbReference>
<dbReference type="AlphaFoldDB" id="B7AUN3"/>
<keyword evidence="4" id="KW-1185">Reference proteome</keyword>
<dbReference type="PANTHER" id="PTHR30383:SF5">
    <property type="entry name" value="SGNH HYDROLASE-TYPE ESTERASE DOMAIN-CONTAINING PROTEIN"/>
    <property type="match status" value="1"/>
</dbReference>
<dbReference type="PANTHER" id="PTHR30383">
    <property type="entry name" value="THIOESTERASE 1/PROTEASE 1/LYSOPHOSPHOLIPASE L1"/>
    <property type="match status" value="1"/>
</dbReference>